<dbReference type="Proteomes" id="UP001320706">
    <property type="component" value="Unassembled WGS sequence"/>
</dbReference>
<comment type="caution">
    <text evidence="1">The sequence shown here is derived from an EMBL/GenBank/DDBJ whole genome shotgun (WGS) entry which is preliminary data.</text>
</comment>
<evidence type="ECO:0000313" key="1">
    <source>
        <dbReference type="EMBL" id="KAK8211532.1"/>
    </source>
</evidence>
<sequence length="807" mass="89720">MPIRRLIKHWRLQARVRDIALEQIFVIVAPLDVRSLMQEPSLVILGTKEPIIAGRHRYPLDRWVQTGRNPCISRNNGPDTLLSIYIEIKANSQIAHCLMRDATIWTGEGLPDTSLSSSFAMADFEFVDKADSLRDAAPKPRADLSNHTYDLDFDSFLKPVEESHMRGRPVYSDTWDCAGDANSKKQHQPPQPSAPIGVAVWEDVDSFPDPTGPNRSLPSVAADGTRHWTRKDGKKFEPTPKQLSVSKEGNKSAFEQQSPIEQQKIIDLLTERIRKLEAQVSDDSLSTPPLPPAPLGPYPGQFDVTEPPMSFPASTWPKKSTPPPPLPKPAPPPPAYPFDKPLNGAWEPYPAPPLPPPHPFKPQKVYSFTPLPGGPPPPLPYPPLGLPSTGPPQMPLQLPFPPPFSPLSKPKEPRAKTTDPMFCDIPPPVPSRSRSRSRRRSRWASPTRSITPVDDKPTKPTVARSHEDILPSHDDSDDRWDGNRNKSFHLHPFNKDVYVTYHASTSTTFSTFLPLLTHAQEGEWYTLPTPTQLRTLQDWKSVLAALPTAAQKERALLKAAMPKIEPIAAPRPAAVGVPIINASRALTLRETPDDWRDCACAQRMSNCNRNVKRTCAAAMVGDRCYDPRCPCKISLGDQGWPCEECRDDSRLPLSDDRSVVWVSVVQAVMGGEWKGNGYPAPSVGLPEPFVDEFGFVGRSGKGSGGKVRAGTPIYRVVRAGSRAEAAARAFYEAGSQGWSTVFVCAVRGAFVSSKTIGQKEELDVEEMGLWERMQKEFGHLGFEKHAETWDELVVEEIFEKNWWPVLY</sequence>
<organism evidence="1 2">
    <name type="scientific">Zalaria obscura</name>
    <dbReference type="NCBI Taxonomy" id="2024903"/>
    <lineage>
        <taxon>Eukaryota</taxon>
        <taxon>Fungi</taxon>
        <taxon>Dikarya</taxon>
        <taxon>Ascomycota</taxon>
        <taxon>Pezizomycotina</taxon>
        <taxon>Dothideomycetes</taxon>
        <taxon>Dothideomycetidae</taxon>
        <taxon>Dothideales</taxon>
        <taxon>Zalariaceae</taxon>
        <taxon>Zalaria</taxon>
    </lineage>
</organism>
<name>A0ACC3SH90_9PEZI</name>
<protein>
    <submittedName>
        <fullName evidence="1">Uncharacterized protein</fullName>
    </submittedName>
</protein>
<reference evidence="1" key="1">
    <citation type="submission" date="2024-02" db="EMBL/GenBank/DDBJ databases">
        <title>Metagenome Assembled Genome of Zalaria obscura JY119.</title>
        <authorList>
            <person name="Vighnesh L."/>
            <person name="Jagadeeshwari U."/>
            <person name="Venkata Ramana C."/>
            <person name="Sasikala C."/>
        </authorList>
    </citation>
    <scope>NUCLEOTIDE SEQUENCE</scope>
    <source>
        <strain evidence="1">JY119</strain>
    </source>
</reference>
<proteinExistence type="predicted"/>
<keyword evidence="2" id="KW-1185">Reference proteome</keyword>
<evidence type="ECO:0000313" key="2">
    <source>
        <dbReference type="Proteomes" id="UP001320706"/>
    </source>
</evidence>
<dbReference type="EMBL" id="JAMKPW020000013">
    <property type="protein sequence ID" value="KAK8211532.1"/>
    <property type="molecule type" value="Genomic_DNA"/>
</dbReference>
<accession>A0ACC3SH90</accession>
<gene>
    <name evidence="1" type="ORF">M8818_003185</name>
</gene>